<name>A0ABT2H9P2_9MICO</name>
<feature type="region of interest" description="Disordered" evidence="1">
    <location>
        <begin position="1"/>
        <end position="21"/>
    </location>
</feature>
<evidence type="ECO:0000313" key="2">
    <source>
        <dbReference type="EMBL" id="MCS5736685.1"/>
    </source>
</evidence>
<dbReference type="EMBL" id="JANLCJ010000113">
    <property type="protein sequence ID" value="MCS5736685.1"/>
    <property type="molecule type" value="Genomic_DNA"/>
</dbReference>
<proteinExistence type="predicted"/>
<sequence>MAKIKIKPHKNKSFPPSAALSAASPKDVNVMKKNVNSLLAKRDAAMKDRGSKGALGSK</sequence>
<gene>
    <name evidence="2" type="ORF">N1032_23425</name>
</gene>
<protein>
    <submittedName>
        <fullName evidence="2">Uncharacterized protein</fullName>
    </submittedName>
</protein>
<accession>A0ABT2H9P2</accession>
<dbReference type="Proteomes" id="UP001165586">
    <property type="component" value="Unassembled WGS sequence"/>
</dbReference>
<evidence type="ECO:0000313" key="3">
    <source>
        <dbReference type="Proteomes" id="UP001165586"/>
    </source>
</evidence>
<evidence type="ECO:0000256" key="1">
    <source>
        <dbReference type="SAM" id="MobiDB-lite"/>
    </source>
</evidence>
<comment type="caution">
    <text evidence="2">The sequence shown here is derived from an EMBL/GenBank/DDBJ whole genome shotgun (WGS) entry which is preliminary data.</text>
</comment>
<reference evidence="2" key="1">
    <citation type="submission" date="2022-08" db="EMBL/GenBank/DDBJ databases">
        <authorList>
            <person name="Deng Y."/>
            <person name="Han X.-F."/>
            <person name="Zhang Y.-Q."/>
        </authorList>
    </citation>
    <scope>NUCLEOTIDE SEQUENCE</scope>
    <source>
        <strain evidence="2">CPCC 203386</strain>
    </source>
</reference>
<keyword evidence="3" id="KW-1185">Reference proteome</keyword>
<organism evidence="2 3">
    <name type="scientific">Herbiconiux daphne</name>
    <dbReference type="NCBI Taxonomy" id="2970914"/>
    <lineage>
        <taxon>Bacteria</taxon>
        <taxon>Bacillati</taxon>
        <taxon>Actinomycetota</taxon>
        <taxon>Actinomycetes</taxon>
        <taxon>Micrococcales</taxon>
        <taxon>Microbacteriaceae</taxon>
        <taxon>Herbiconiux</taxon>
    </lineage>
</organism>
<feature type="compositionally biased region" description="Basic residues" evidence="1">
    <location>
        <begin position="1"/>
        <end position="12"/>
    </location>
</feature>